<feature type="transmembrane region" description="Helical" evidence="1">
    <location>
        <begin position="111"/>
        <end position="133"/>
    </location>
</feature>
<comment type="caution">
    <text evidence="2">The sequence shown here is derived from an EMBL/GenBank/DDBJ whole genome shotgun (WGS) entry which is preliminary data.</text>
</comment>
<reference evidence="2 3" key="1">
    <citation type="submission" date="2024-01" db="EMBL/GenBank/DDBJ databases">
        <title>Sphingobacterium tenebrionis sp. nov., a novel endophyte isolated from tenebrio molitor intestines.</title>
        <authorList>
            <person name="Zhang C."/>
        </authorList>
    </citation>
    <scope>NUCLEOTIDE SEQUENCE [LARGE SCALE GENOMIC DNA]</scope>
    <source>
        <strain evidence="2 3">PU5-4</strain>
    </source>
</reference>
<keyword evidence="1" id="KW-1133">Transmembrane helix</keyword>
<feature type="transmembrane region" description="Helical" evidence="1">
    <location>
        <begin position="59"/>
        <end position="79"/>
    </location>
</feature>
<keyword evidence="1" id="KW-0812">Transmembrane</keyword>
<keyword evidence="3" id="KW-1185">Reference proteome</keyword>
<dbReference type="EMBL" id="JAYLLN010000036">
    <property type="protein sequence ID" value="MEI5985875.1"/>
    <property type="molecule type" value="Genomic_DNA"/>
</dbReference>
<sequence>MNPILRNILAIIVGFVIGSAVNMFFISISASVIPVPEGVDNTTTEGLKAGLHLFQPKHFLFPFLAHGLGTLVGAFFAALIAASRKLLFAMVIGFLFFLGGLVTILMLPSPIWFTIVDLLFAYFPMAWIGYLLSQKKNQKVINKF</sequence>
<gene>
    <name evidence="2" type="ORF">VJ786_13300</name>
</gene>
<feature type="transmembrane region" description="Helical" evidence="1">
    <location>
        <begin position="7"/>
        <end position="33"/>
    </location>
</feature>
<evidence type="ECO:0000313" key="2">
    <source>
        <dbReference type="EMBL" id="MEI5985875.1"/>
    </source>
</evidence>
<proteinExistence type="predicted"/>
<feature type="transmembrane region" description="Helical" evidence="1">
    <location>
        <begin position="86"/>
        <end position="105"/>
    </location>
</feature>
<keyword evidence="1" id="KW-0472">Membrane</keyword>
<organism evidence="2 3">
    <name type="scientific">Sphingobacterium tenebrionis</name>
    <dbReference type="NCBI Taxonomy" id="3111775"/>
    <lineage>
        <taxon>Bacteria</taxon>
        <taxon>Pseudomonadati</taxon>
        <taxon>Bacteroidota</taxon>
        <taxon>Sphingobacteriia</taxon>
        <taxon>Sphingobacteriales</taxon>
        <taxon>Sphingobacteriaceae</taxon>
        <taxon>Sphingobacterium</taxon>
    </lineage>
</organism>
<accession>A0ABU8I9N6</accession>
<evidence type="ECO:0000313" key="3">
    <source>
        <dbReference type="Proteomes" id="UP001363035"/>
    </source>
</evidence>
<dbReference type="Proteomes" id="UP001363035">
    <property type="component" value="Unassembled WGS sequence"/>
</dbReference>
<protein>
    <submittedName>
        <fullName evidence="2">Uncharacterized protein</fullName>
    </submittedName>
</protein>
<evidence type="ECO:0000256" key="1">
    <source>
        <dbReference type="SAM" id="Phobius"/>
    </source>
</evidence>
<dbReference type="RefSeq" id="WP_099365676.1">
    <property type="nucleotide sequence ID" value="NZ_JAYLLN010000036.1"/>
</dbReference>
<name>A0ABU8I9N6_9SPHI</name>